<dbReference type="AlphaFoldDB" id="A0A7K4HMT9"/>
<organism evidence="3 4">
    <name type="scientific">Methanofollis tationis</name>
    <dbReference type="NCBI Taxonomy" id="81417"/>
    <lineage>
        <taxon>Archaea</taxon>
        <taxon>Methanobacteriati</taxon>
        <taxon>Methanobacteriota</taxon>
        <taxon>Stenosarchaea group</taxon>
        <taxon>Methanomicrobia</taxon>
        <taxon>Methanomicrobiales</taxon>
        <taxon>Methanomicrobiaceae</taxon>
        <taxon>Methanofollis</taxon>
    </lineage>
</organism>
<feature type="coiled-coil region" evidence="1">
    <location>
        <begin position="137"/>
        <end position="221"/>
    </location>
</feature>
<evidence type="ECO:0000313" key="4">
    <source>
        <dbReference type="Proteomes" id="UP000570823"/>
    </source>
</evidence>
<dbReference type="NCBIfam" id="TIGR00229">
    <property type="entry name" value="sensory_box"/>
    <property type="match status" value="1"/>
</dbReference>
<dbReference type="Pfam" id="PF08448">
    <property type="entry name" value="PAS_4"/>
    <property type="match status" value="1"/>
</dbReference>
<evidence type="ECO:0000256" key="1">
    <source>
        <dbReference type="SAM" id="Coils"/>
    </source>
</evidence>
<dbReference type="SUPFAM" id="SSF55785">
    <property type="entry name" value="PYP-like sensor domain (PAS domain)"/>
    <property type="match status" value="1"/>
</dbReference>
<dbReference type="Proteomes" id="UP000570823">
    <property type="component" value="Unassembled WGS sequence"/>
</dbReference>
<keyword evidence="4" id="KW-1185">Reference proteome</keyword>
<dbReference type="InterPro" id="IPR013656">
    <property type="entry name" value="PAS_4"/>
</dbReference>
<dbReference type="PROSITE" id="PS50112">
    <property type="entry name" value="PAS"/>
    <property type="match status" value="1"/>
</dbReference>
<accession>A0A7K4HMT9</accession>
<reference evidence="3 4" key="1">
    <citation type="submission" date="2020-06" db="EMBL/GenBank/DDBJ databases">
        <title>Methanofollis fontis sp. nov., a methanogen isolated from marine sediments near a cold seep at Four-Way Closure Ridge offshore southwestern Taiwan.</title>
        <authorList>
            <person name="Chen S.-C."/>
            <person name="Teng N.-H."/>
            <person name="Lin Y.-S."/>
            <person name="Lai M.-C."/>
            <person name="Chen H.-H."/>
            <person name="Wang C.-C."/>
        </authorList>
    </citation>
    <scope>NUCLEOTIDE SEQUENCE [LARGE SCALE GENOMIC DNA]</scope>
    <source>
        <strain evidence="3 4">DSM 2702</strain>
    </source>
</reference>
<name>A0A7K4HMT9_9EURY</name>
<evidence type="ECO:0000259" key="2">
    <source>
        <dbReference type="PROSITE" id="PS50112"/>
    </source>
</evidence>
<keyword evidence="1" id="KW-0175">Coiled coil</keyword>
<gene>
    <name evidence="3" type="ORF">HWN36_04405</name>
</gene>
<dbReference type="RefSeq" id="WP_176788247.1">
    <property type="nucleotide sequence ID" value="NZ_JABXWR010000001.1"/>
</dbReference>
<feature type="domain" description="PAS" evidence="2">
    <location>
        <begin position="1"/>
        <end position="63"/>
    </location>
</feature>
<dbReference type="InterPro" id="IPR000014">
    <property type="entry name" value="PAS"/>
</dbReference>
<dbReference type="CDD" id="cd00130">
    <property type="entry name" value="PAS"/>
    <property type="match status" value="1"/>
</dbReference>
<dbReference type="OrthoDB" id="3369at2157"/>
<sequence length="240" mass="26931">MDLLPVGICIVDDSLTVRYWNACLEEWTGTPAAGIVGQKITEHFPGLKKAGFIDRIEQVLQGGAPTVFSSQIHTCLIPSHFPDGTIRVQRTTLIPLETGEKGRFNAMFVCEDVSALTQQVKSYRAMRNQTLHELEERRKAELALRAANEDLRAYFAEHTSRLTEPLSGVAADIEAILQEMEAEARDSDAVRKKLRDAIGTIRTTEKRLTELIEVARKEQQDVGQEQGYFMPQTIQGSYRP</sequence>
<dbReference type="Gene3D" id="3.30.450.20">
    <property type="entry name" value="PAS domain"/>
    <property type="match status" value="1"/>
</dbReference>
<evidence type="ECO:0000313" key="3">
    <source>
        <dbReference type="EMBL" id="NVO66564.1"/>
    </source>
</evidence>
<dbReference type="InterPro" id="IPR035965">
    <property type="entry name" value="PAS-like_dom_sf"/>
</dbReference>
<dbReference type="EMBL" id="JABXWR010000001">
    <property type="protein sequence ID" value="NVO66564.1"/>
    <property type="molecule type" value="Genomic_DNA"/>
</dbReference>
<comment type="caution">
    <text evidence="3">The sequence shown here is derived from an EMBL/GenBank/DDBJ whole genome shotgun (WGS) entry which is preliminary data.</text>
</comment>
<proteinExistence type="predicted"/>
<protein>
    <submittedName>
        <fullName evidence="3">PAS domain-containing protein</fullName>
    </submittedName>
</protein>